<feature type="chain" id="PRO_5044208259" description="GerMN domain-containing protein" evidence="1">
    <location>
        <begin position="23"/>
        <end position="196"/>
    </location>
</feature>
<reference evidence="2" key="1">
    <citation type="submission" date="2024-07" db="EMBL/GenBank/DDBJ databases">
        <authorList>
            <person name="Yu S.T."/>
        </authorList>
    </citation>
    <scope>NUCLEOTIDE SEQUENCE</scope>
    <source>
        <strain evidence="2">R39</strain>
    </source>
</reference>
<protein>
    <recommendedName>
        <fullName evidence="3">GerMN domain-containing protein</fullName>
    </recommendedName>
</protein>
<keyword evidence="1" id="KW-0732">Signal</keyword>
<dbReference type="PROSITE" id="PS51257">
    <property type="entry name" value="PROKAR_LIPOPROTEIN"/>
    <property type="match status" value="1"/>
</dbReference>
<evidence type="ECO:0008006" key="3">
    <source>
        <dbReference type="Google" id="ProtNLM"/>
    </source>
</evidence>
<evidence type="ECO:0000256" key="1">
    <source>
        <dbReference type="SAM" id="SignalP"/>
    </source>
</evidence>
<dbReference type="AlphaFoldDB" id="A0AB39R279"/>
<sequence length="196" mass="19958">MVTLLGRARRALLLVVAAGALASCGIPTTGVVQAGGPASGVVPTTWVYLVRDGTLIAVRRRTDAPGDAETALRSLLLGPTDAERLKGLTTRLPLPRAVPTAAPAVPDGGATALPNAPRWADLVKVTARDHRISVELSFPAAELTDPRLAAAQLACTAEAAQRTAASGAEPGPVTVTLANGLRVDTAATRCPVPEPS</sequence>
<proteinExistence type="predicted"/>
<dbReference type="RefSeq" id="WP_369227415.1">
    <property type="nucleotide sequence ID" value="NZ_CP163441.1"/>
</dbReference>
<organism evidence="2">
    <name type="scientific">Streptomyces sp. R39</name>
    <dbReference type="NCBI Taxonomy" id="3238631"/>
    <lineage>
        <taxon>Bacteria</taxon>
        <taxon>Bacillati</taxon>
        <taxon>Actinomycetota</taxon>
        <taxon>Actinomycetes</taxon>
        <taxon>Kitasatosporales</taxon>
        <taxon>Streptomycetaceae</taxon>
        <taxon>Streptomyces</taxon>
    </lineage>
</organism>
<feature type="signal peptide" evidence="1">
    <location>
        <begin position="1"/>
        <end position="22"/>
    </location>
</feature>
<accession>A0AB39R279</accession>
<gene>
    <name evidence="2" type="ORF">AB5J52_44015</name>
</gene>
<evidence type="ECO:0000313" key="2">
    <source>
        <dbReference type="EMBL" id="XDQ48678.1"/>
    </source>
</evidence>
<dbReference type="EMBL" id="CP163441">
    <property type="protein sequence ID" value="XDQ48678.1"/>
    <property type="molecule type" value="Genomic_DNA"/>
</dbReference>
<name>A0AB39R279_9ACTN</name>